<name>A0A2S2DTI7_9BACT</name>
<dbReference type="AlphaFoldDB" id="A0A2S2DTI7"/>
<dbReference type="PANTHER" id="PTHR33741:SF5">
    <property type="entry name" value="TRANSMEMBRANE PROTEIN DDB_G0269096-RELATED"/>
    <property type="match status" value="1"/>
</dbReference>
<evidence type="ECO:0000313" key="2">
    <source>
        <dbReference type="EMBL" id="AWL08711.1"/>
    </source>
</evidence>
<keyword evidence="2" id="KW-0472">Membrane</keyword>
<protein>
    <submittedName>
        <fullName evidence="2">Transmembrane protein</fullName>
    </submittedName>
</protein>
<dbReference type="InterPro" id="IPR007065">
    <property type="entry name" value="HPP"/>
</dbReference>
<evidence type="ECO:0000313" key="3">
    <source>
        <dbReference type="Proteomes" id="UP000245468"/>
    </source>
</evidence>
<evidence type="ECO:0000259" key="1">
    <source>
        <dbReference type="Pfam" id="PF04982"/>
    </source>
</evidence>
<organism evidence="2 3">
    <name type="scientific">Aquirufa nivalisilvae</name>
    <dbReference type="NCBI Taxonomy" id="2516557"/>
    <lineage>
        <taxon>Bacteria</taxon>
        <taxon>Pseudomonadati</taxon>
        <taxon>Bacteroidota</taxon>
        <taxon>Cytophagia</taxon>
        <taxon>Cytophagales</taxon>
        <taxon>Flectobacillaceae</taxon>
        <taxon>Aquirufa</taxon>
    </lineage>
</organism>
<dbReference type="PANTHER" id="PTHR33741">
    <property type="entry name" value="TRANSMEMBRANE PROTEIN DDB_G0269096-RELATED"/>
    <property type="match status" value="1"/>
</dbReference>
<keyword evidence="2" id="KW-0812">Transmembrane</keyword>
<gene>
    <name evidence="2" type="ORF">HME7025_00841</name>
</gene>
<dbReference type="KEGG" id="psez:HME7025_00841"/>
<feature type="domain" description="HPP transmembrane region" evidence="1">
    <location>
        <begin position="28"/>
        <end position="183"/>
    </location>
</feature>
<sequence length="205" mass="22630">MPKVVKRKIKRGIRISKYVIYKETLIDQKENFLSFLGAFLGVGIIAFCQKQILNENENVFLIGSFAASSVLIFGAIQSPLAQPRNLVGGHFISAILGVSIYRLLPDIIWLTGPLAVGLSIVAMQITKTLHPPGGATALIAVTGSAKIKALGYFYVLFPVLTGATTLLFIALIFNNLSPNRHYPSSRRVRNAIRMIFNQITFRKIR</sequence>
<dbReference type="EMBL" id="CP029346">
    <property type="protein sequence ID" value="AWL08711.1"/>
    <property type="molecule type" value="Genomic_DNA"/>
</dbReference>
<dbReference type="InterPro" id="IPR058581">
    <property type="entry name" value="TM_HPP"/>
</dbReference>
<dbReference type="OrthoDB" id="9811720at2"/>
<dbReference type="RefSeq" id="WP_109322444.1">
    <property type="nucleotide sequence ID" value="NZ_CP029346.1"/>
</dbReference>
<dbReference type="Proteomes" id="UP000245468">
    <property type="component" value="Chromosome"/>
</dbReference>
<keyword evidence="3" id="KW-1185">Reference proteome</keyword>
<proteinExistence type="predicted"/>
<accession>A0A2S2DTI7</accession>
<dbReference type="Pfam" id="PF04982">
    <property type="entry name" value="TM_HPP"/>
    <property type="match status" value="1"/>
</dbReference>
<reference evidence="3" key="1">
    <citation type="submission" date="2018-05" db="EMBL/GenBank/DDBJ databases">
        <title>Pseudarcicella sp. HME7025 Genome sequencing and assembly.</title>
        <authorList>
            <person name="Kim H."/>
            <person name="Kang H."/>
            <person name="Joh K."/>
        </authorList>
    </citation>
    <scope>NUCLEOTIDE SEQUENCE [LARGE SCALE GENOMIC DNA]</scope>
    <source>
        <strain evidence="3">HME7025</strain>
    </source>
</reference>